<dbReference type="PANTHER" id="PTHR36114">
    <property type="entry name" value="16.7 KDA PROTEIN IN WHIE LOCUS"/>
    <property type="match status" value="1"/>
</dbReference>
<keyword evidence="3" id="KW-1185">Reference proteome</keyword>
<dbReference type="InterPro" id="IPR013096">
    <property type="entry name" value="Cupin_2"/>
</dbReference>
<comment type="caution">
    <text evidence="2">The sequence shown here is derived from an EMBL/GenBank/DDBJ whole genome shotgun (WGS) entry which is preliminary data.</text>
</comment>
<evidence type="ECO:0000313" key="2">
    <source>
        <dbReference type="EMBL" id="MBZ2165140.1"/>
    </source>
</evidence>
<evidence type="ECO:0000259" key="1">
    <source>
        <dbReference type="Pfam" id="PF07883"/>
    </source>
</evidence>
<dbReference type="RefSeq" id="WP_223790766.1">
    <property type="nucleotide sequence ID" value="NZ_JAIOUQ010000003.1"/>
</dbReference>
<dbReference type="PANTHER" id="PTHR36114:SF1">
    <property type="entry name" value="16.7 KDA PROTEIN IN WHIE LOCUS"/>
    <property type="match status" value="1"/>
</dbReference>
<protein>
    <submittedName>
        <fullName evidence="2">Cupin domain-containing protein</fullName>
    </submittedName>
</protein>
<dbReference type="InterPro" id="IPR052044">
    <property type="entry name" value="PKS_Associated_Protein"/>
</dbReference>
<dbReference type="Pfam" id="PF07883">
    <property type="entry name" value="Cupin_2"/>
    <property type="match status" value="1"/>
</dbReference>
<organism evidence="2 3">
    <name type="scientific">Methanobacterium spitsbergense</name>
    <dbReference type="NCBI Taxonomy" id="2874285"/>
    <lineage>
        <taxon>Archaea</taxon>
        <taxon>Methanobacteriati</taxon>
        <taxon>Methanobacteriota</taxon>
        <taxon>Methanomada group</taxon>
        <taxon>Methanobacteria</taxon>
        <taxon>Methanobacteriales</taxon>
        <taxon>Methanobacteriaceae</taxon>
        <taxon>Methanobacterium</taxon>
    </lineage>
</organism>
<dbReference type="EMBL" id="JAIOUQ010000003">
    <property type="protein sequence ID" value="MBZ2165140.1"/>
    <property type="molecule type" value="Genomic_DNA"/>
</dbReference>
<gene>
    <name evidence="2" type="ORF">K8N75_03665</name>
</gene>
<evidence type="ECO:0000313" key="3">
    <source>
        <dbReference type="Proteomes" id="UP000825933"/>
    </source>
</evidence>
<sequence length="121" mass="13674">MLIKDIKKSTYFKAIDETTLCELIHPENDNVEMDCSIAHAILGPDQSSLPHKLINSIEIYYILDGMGKIYINKESNVLKTGQSVYIPSNACQRIKNIGKDDLKFLCIVSPPWRGEDESICK</sequence>
<feature type="domain" description="Cupin type-2" evidence="1">
    <location>
        <begin position="41"/>
        <end position="108"/>
    </location>
</feature>
<accession>A0A8T5UVD9</accession>
<reference evidence="3" key="1">
    <citation type="journal article" date="2022" name="Microbiol. Resour. Announc.">
        <title>Draft Genome Sequence of a Methanogenic Archaeon from West Spitsbergen Permafrost.</title>
        <authorList>
            <person name="Trubitsyn V."/>
            <person name="Rivkina E."/>
            <person name="Shcherbakova V."/>
        </authorList>
    </citation>
    <scope>NUCLEOTIDE SEQUENCE [LARGE SCALE GENOMIC DNA]</scope>
    <source>
        <strain evidence="3">VT</strain>
    </source>
</reference>
<dbReference type="AlphaFoldDB" id="A0A8T5UVD9"/>
<dbReference type="InterPro" id="IPR014710">
    <property type="entry name" value="RmlC-like_jellyroll"/>
</dbReference>
<dbReference type="CDD" id="cd02214">
    <property type="entry name" value="cupin_MJ1618"/>
    <property type="match status" value="1"/>
</dbReference>
<proteinExistence type="predicted"/>
<dbReference type="SUPFAM" id="SSF51182">
    <property type="entry name" value="RmlC-like cupins"/>
    <property type="match status" value="1"/>
</dbReference>
<dbReference type="Gene3D" id="2.60.120.10">
    <property type="entry name" value="Jelly Rolls"/>
    <property type="match status" value="1"/>
</dbReference>
<name>A0A8T5UVD9_9EURY</name>
<dbReference type="InterPro" id="IPR011051">
    <property type="entry name" value="RmlC_Cupin_sf"/>
</dbReference>
<dbReference type="Proteomes" id="UP000825933">
    <property type="component" value="Unassembled WGS sequence"/>
</dbReference>